<dbReference type="PANTHER" id="PTHR30349">
    <property type="entry name" value="PHAGE INTEGRASE-RELATED"/>
    <property type="match status" value="1"/>
</dbReference>
<feature type="region of interest" description="Disordered" evidence="5">
    <location>
        <begin position="1"/>
        <end position="20"/>
    </location>
</feature>
<dbReference type="RefSeq" id="WP_203002908.1">
    <property type="nucleotide sequence ID" value="NZ_JADWYU010000102.1"/>
</dbReference>
<accession>A0A937R8Y8</accession>
<keyword evidence="3" id="KW-0233">DNA recombination</keyword>
<evidence type="ECO:0000256" key="2">
    <source>
        <dbReference type="ARBA" id="ARBA00023125"/>
    </source>
</evidence>
<evidence type="ECO:0000256" key="3">
    <source>
        <dbReference type="ARBA" id="ARBA00023172"/>
    </source>
</evidence>
<evidence type="ECO:0000259" key="6">
    <source>
        <dbReference type="PROSITE" id="PS51898"/>
    </source>
</evidence>
<keyword evidence="2 4" id="KW-0238">DNA-binding</keyword>
<dbReference type="InterPro" id="IPR050090">
    <property type="entry name" value="Tyrosine_recombinase_XerCD"/>
</dbReference>
<name>A0A937R8Y8_9ACTN</name>
<evidence type="ECO:0000256" key="4">
    <source>
        <dbReference type="PROSITE-ProRule" id="PRU01248"/>
    </source>
</evidence>
<comment type="caution">
    <text evidence="8">The sequence shown here is derived from an EMBL/GenBank/DDBJ whole genome shotgun (WGS) entry which is preliminary data.</text>
</comment>
<dbReference type="PROSITE" id="PS51900">
    <property type="entry name" value="CB"/>
    <property type="match status" value="1"/>
</dbReference>
<dbReference type="PANTHER" id="PTHR30349:SF41">
    <property type="entry name" value="INTEGRASE_RECOMBINASE PROTEIN MJ0367-RELATED"/>
    <property type="match status" value="1"/>
</dbReference>
<reference evidence="8" key="1">
    <citation type="submission" date="2020-12" db="EMBL/GenBank/DDBJ databases">
        <title>Genomic characterization of non-nitrogen-fixing Frankia strains.</title>
        <authorList>
            <person name="Carlos-Shanley C."/>
            <person name="Guerra T."/>
            <person name="Hahn D."/>
        </authorList>
    </citation>
    <scope>NUCLEOTIDE SEQUENCE</scope>
    <source>
        <strain evidence="8">CN6</strain>
    </source>
</reference>
<dbReference type="InterPro" id="IPR044068">
    <property type="entry name" value="CB"/>
</dbReference>
<dbReference type="EMBL" id="JAEACQ010000123">
    <property type="protein sequence ID" value="MBL7626075.1"/>
    <property type="molecule type" value="Genomic_DNA"/>
</dbReference>
<dbReference type="SUPFAM" id="SSF56349">
    <property type="entry name" value="DNA breaking-rejoining enzymes"/>
    <property type="match status" value="1"/>
</dbReference>
<dbReference type="Gene3D" id="1.10.443.10">
    <property type="entry name" value="Intergrase catalytic core"/>
    <property type="match status" value="1"/>
</dbReference>
<feature type="domain" description="Tyr recombinase" evidence="6">
    <location>
        <begin position="123"/>
        <end position="310"/>
    </location>
</feature>
<gene>
    <name evidence="8" type="ORF">I7412_02550</name>
</gene>
<dbReference type="GO" id="GO:0015074">
    <property type="term" value="P:DNA integration"/>
    <property type="evidence" value="ECO:0007669"/>
    <property type="project" value="InterPro"/>
</dbReference>
<protein>
    <submittedName>
        <fullName evidence="8">Site-specific integrase</fullName>
    </submittedName>
</protein>
<dbReference type="Pfam" id="PF00589">
    <property type="entry name" value="Phage_integrase"/>
    <property type="match status" value="1"/>
</dbReference>
<dbReference type="GO" id="GO:0003677">
    <property type="term" value="F:DNA binding"/>
    <property type="evidence" value="ECO:0007669"/>
    <property type="project" value="UniProtKB-UniRule"/>
</dbReference>
<feature type="domain" description="Core-binding (CB)" evidence="7">
    <location>
        <begin position="20"/>
        <end position="101"/>
    </location>
</feature>
<evidence type="ECO:0000256" key="5">
    <source>
        <dbReference type="SAM" id="MobiDB-lite"/>
    </source>
</evidence>
<dbReference type="Gene3D" id="1.10.150.130">
    <property type="match status" value="1"/>
</dbReference>
<dbReference type="Proteomes" id="UP000604475">
    <property type="component" value="Unassembled WGS sequence"/>
</dbReference>
<evidence type="ECO:0000313" key="9">
    <source>
        <dbReference type="Proteomes" id="UP000604475"/>
    </source>
</evidence>
<dbReference type="InterPro" id="IPR011010">
    <property type="entry name" value="DNA_brk_join_enz"/>
</dbReference>
<dbReference type="AlphaFoldDB" id="A0A937R8Y8"/>
<sequence length="317" mass="34800">MVATVTRLDAHRAGSPAGGPTVHSAVDAFLDAPAIRGNPNTLRAYMNVLDRVAELLGPDQALASVADDDIADALGELWGAAKPATWNRNRAAVASWLSWCTTRRHWDAPAMPAAAERRREPTDDTKVVSRTRIDRLCRRRDVPLREKTLWRMLYESASRASAVLALNIEDLDLPNKQARAVVKGGDTMWITWGTDTAHLLPRLIAGRTRGPLFLSAHRPGPHRRATTDPRDLCPDTGRARLGYDRARILLGQYGDGLRLHQLRHSSATHLGDANTSANVIMAKTGHKSLRSVQRYVKPGLAAVHQATEALSSPRRRG</sequence>
<dbReference type="GO" id="GO:0006310">
    <property type="term" value="P:DNA recombination"/>
    <property type="evidence" value="ECO:0007669"/>
    <property type="project" value="UniProtKB-KW"/>
</dbReference>
<dbReference type="PROSITE" id="PS51898">
    <property type="entry name" value="TYR_RECOMBINASE"/>
    <property type="match status" value="1"/>
</dbReference>
<dbReference type="InterPro" id="IPR013762">
    <property type="entry name" value="Integrase-like_cat_sf"/>
</dbReference>
<organism evidence="8 9">
    <name type="scientific">Frankia nepalensis</name>
    <dbReference type="NCBI Taxonomy" id="1836974"/>
    <lineage>
        <taxon>Bacteria</taxon>
        <taxon>Bacillati</taxon>
        <taxon>Actinomycetota</taxon>
        <taxon>Actinomycetes</taxon>
        <taxon>Frankiales</taxon>
        <taxon>Frankiaceae</taxon>
        <taxon>Frankia</taxon>
    </lineage>
</organism>
<comment type="similarity">
    <text evidence="1">Belongs to the 'phage' integrase family.</text>
</comment>
<dbReference type="InterPro" id="IPR002104">
    <property type="entry name" value="Integrase_catalytic"/>
</dbReference>
<evidence type="ECO:0000256" key="1">
    <source>
        <dbReference type="ARBA" id="ARBA00008857"/>
    </source>
</evidence>
<proteinExistence type="inferred from homology"/>
<dbReference type="InterPro" id="IPR010998">
    <property type="entry name" value="Integrase_recombinase_N"/>
</dbReference>
<keyword evidence="9" id="KW-1185">Reference proteome</keyword>
<evidence type="ECO:0000259" key="7">
    <source>
        <dbReference type="PROSITE" id="PS51900"/>
    </source>
</evidence>
<evidence type="ECO:0000313" key="8">
    <source>
        <dbReference type="EMBL" id="MBL7626075.1"/>
    </source>
</evidence>
<dbReference type="CDD" id="cd00397">
    <property type="entry name" value="DNA_BRE_C"/>
    <property type="match status" value="1"/>
</dbReference>